<evidence type="ECO:0000313" key="2">
    <source>
        <dbReference type="EMBL" id="CAA9225903.1"/>
    </source>
</evidence>
<accession>A0A6J4HKG2</accession>
<keyword evidence="1" id="KW-0732">Signal</keyword>
<gene>
    <name evidence="2" type="ORF">AVDCRST_MAG92-817</name>
</gene>
<reference evidence="2" key="1">
    <citation type="submission" date="2020-02" db="EMBL/GenBank/DDBJ databases">
        <authorList>
            <person name="Meier V. D."/>
        </authorList>
    </citation>
    <scope>NUCLEOTIDE SEQUENCE</scope>
    <source>
        <strain evidence="2">AVDCRST_MAG92</strain>
    </source>
</reference>
<feature type="signal peptide" evidence="1">
    <location>
        <begin position="1"/>
        <end position="20"/>
    </location>
</feature>
<name>A0A6J4HKG2_9CYAN</name>
<proteinExistence type="predicted"/>
<sequence>MASCYGLTLPLTKLLSAACAAMMQPVRRTPVTSEDKDGFSFPSIFKISTAENND</sequence>
<protein>
    <submittedName>
        <fullName evidence="2">Uncharacterized protein</fullName>
    </submittedName>
</protein>
<dbReference type="EMBL" id="CADCTM010000110">
    <property type="protein sequence ID" value="CAA9225903.1"/>
    <property type="molecule type" value="Genomic_DNA"/>
</dbReference>
<feature type="chain" id="PRO_5026939259" evidence="1">
    <location>
        <begin position="21"/>
        <end position="54"/>
    </location>
</feature>
<dbReference type="AlphaFoldDB" id="A0A6J4HKG2"/>
<evidence type="ECO:0000256" key="1">
    <source>
        <dbReference type="SAM" id="SignalP"/>
    </source>
</evidence>
<organism evidence="2">
    <name type="scientific">uncultured Coleofasciculus sp</name>
    <dbReference type="NCBI Taxonomy" id="1267456"/>
    <lineage>
        <taxon>Bacteria</taxon>
        <taxon>Bacillati</taxon>
        <taxon>Cyanobacteriota</taxon>
        <taxon>Cyanophyceae</taxon>
        <taxon>Coleofasciculales</taxon>
        <taxon>Coleofasciculaceae</taxon>
        <taxon>Coleofasciculus</taxon>
        <taxon>environmental samples</taxon>
    </lineage>
</organism>